<evidence type="ECO:0000256" key="1">
    <source>
        <dbReference type="SAM" id="MobiDB-lite"/>
    </source>
</evidence>
<proteinExistence type="predicted"/>
<dbReference type="RefSeq" id="XP_038866405.1">
    <property type="nucleotide sequence ID" value="XM_039010477.1"/>
</dbReference>
<organism evidence="2 3">
    <name type="scientific">Salvelinus namaycush</name>
    <name type="common">Lake trout</name>
    <name type="synonym">Salmo namaycush</name>
    <dbReference type="NCBI Taxonomy" id="8040"/>
    <lineage>
        <taxon>Eukaryota</taxon>
        <taxon>Metazoa</taxon>
        <taxon>Chordata</taxon>
        <taxon>Craniata</taxon>
        <taxon>Vertebrata</taxon>
        <taxon>Euteleostomi</taxon>
        <taxon>Actinopterygii</taxon>
        <taxon>Neopterygii</taxon>
        <taxon>Teleostei</taxon>
        <taxon>Protacanthopterygii</taxon>
        <taxon>Salmoniformes</taxon>
        <taxon>Salmonidae</taxon>
        <taxon>Salmoninae</taxon>
        <taxon>Salvelinus</taxon>
    </lineage>
</organism>
<feature type="compositionally biased region" description="Basic and acidic residues" evidence="1">
    <location>
        <begin position="97"/>
        <end position="107"/>
    </location>
</feature>
<protein>
    <submittedName>
        <fullName evidence="3">Kalirin-like</fullName>
    </submittedName>
</protein>
<feature type="region of interest" description="Disordered" evidence="1">
    <location>
        <begin position="157"/>
        <end position="203"/>
    </location>
</feature>
<feature type="compositionally biased region" description="Low complexity" evidence="1">
    <location>
        <begin position="175"/>
        <end position="185"/>
    </location>
</feature>
<accession>A0A8U1EYJ2</accession>
<feature type="region of interest" description="Disordered" evidence="1">
    <location>
        <begin position="88"/>
        <end position="123"/>
    </location>
</feature>
<dbReference type="GeneID" id="120061004"/>
<sequence length="203" mass="21356">MKAGHHHRGCACQHLFRKVLAKCGCCYARVRDSYSAAGSEGSISTSVASLPPTLTASISSAPNSPGSRRSVSTLKRWLTNPVRKLSAGAVNISTSAKGERQDRKLDGGSKPPPIPPPRHSHDLGLGLGLGLGGLGLASPLGSEDHLTTVLPITHKEMDTQPTNVYPDDNGSVLMDDTSSQSSAAADNEERRSALEKSMQVVHL</sequence>
<dbReference type="AlphaFoldDB" id="A0A8U1EYJ2"/>
<dbReference type="Pfam" id="PF16609">
    <property type="entry name" value="SH3-RhoG_link"/>
    <property type="match status" value="1"/>
</dbReference>
<gene>
    <name evidence="3" type="primary">LOC120061004</name>
</gene>
<keyword evidence="2" id="KW-1185">Reference proteome</keyword>
<reference evidence="3" key="1">
    <citation type="submission" date="2025-08" db="UniProtKB">
        <authorList>
            <consortium name="RefSeq"/>
        </authorList>
    </citation>
    <scope>IDENTIFICATION</scope>
    <source>
        <tissue evidence="3">White muscle</tissue>
    </source>
</reference>
<dbReference type="KEGG" id="snh:120061004"/>
<evidence type="ECO:0000313" key="3">
    <source>
        <dbReference type="RefSeq" id="XP_038866405.1"/>
    </source>
</evidence>
<dbReference type="Proteomes" id="UP000808372">
    <property type="component" value="Chromosome 16"/>
</dbReference>
<name>A0A8U1EYJ2_SALNM</name>
<evidence type="ECO:0000313" key="2">
    <source>
        <dbReference type="Proteomes" id="UP000808372"/>
    </source>
</evidence>